<comment type="caution">
    <text evidence="2">The sequence shown here is derived from an EMBL/GenBank/DDBJ whole genome shotgun (WGS) entry which is preliminary data.</text>
</comment>
<dbReference type="EMBL" id="JAUSTW010000006">
    <property type="protein sequence ID" value="MDQ0200392.1"/>
    <property type="molecule type" value="Genomic_DNA"/>
</dbReference>
<evidence type="ECO:0000313" key="3">
    <source>
        <dbReference type="Proteomes" id="UP001224122"/>
    </source>
</evidence>
<feature type="domain" description="Tn3 transposase DDE" evidence="1">
    <location>
        <begin position="3"/>
        <end position="49"/>
    </location>
</feature>
<reference evidence="2 3" key="1">
    <citation type="submission" date="2023-07" db="EMBL/GenBank/DDBJ databases">
        <title>Genomic Encyclopedia of Type Strains, Phase IV (KMG-IV): sequencing the most valuable type-strain genomes for metagenomic binning, comparative biology and taxonomic classification.</title>
        <authorList>
            <person name="Goeker M."/>
        </authorList>
    </citation>
    <scope>NUCLEOTIDE SEQUENCE [LARGE SCALE GENOMIC DNA]</scope>
    <source>
        <strain evidence="2 3">DSM 27594</strain>
    </source>
</reference>
<dbReference type="InterPro" id="IPR002513">
    <property type="entry name" value="Tn3_Tnp_DDE_dom"/>
</dbReference>
<name>A0ABT9XXU2_9BACI</name>
<organism evidence="2 3">
    <name type="scientific">Neobacillus ginsengisoli</name>
    <dbReference type="NCBI Taxonomy" id="904295"/>
    <lineage>
        <taxon>Bacteria</taxon>
        <taxon>Bacillati</taxon>
        <taxon>Bacillota</taxon>
        <taxon>Bacilli</taxon>
        <taxon>Bacillales</taxon>
        <taxon>Bacillaceae</taxon>
        <taxon>Neobacillus</taxon>
    </lineage>
</organism>
<gene>
    <name evidence="2" type="ORF">J2S10_003581</name>
</gene>
<evidence type="ECO:0000259" key="1">
    <source>
        <dbReference type="Pfam" id="PF01526"/>
    </source>
</evidence>
<accession>A0ABT9XXU2</accession>
<evidence type="ECO:0000313" key="2">
    <source>
        <dbReference type="EMBL" id="MDQ0200392.1"/>
    </source>
</evidence>
<dbReference type="Proteomes" id="UP001224122">
    <property type="component" value="Unassembled WGS sequence"/>
</dbReference>
<dbReference type="Pfam" id="PF01526">
    <property type="entry name" value="DDE_Tnp_Tn3"/>
    <property type="match status" value="1"/>
</dbReference>
<protein>
    <submittedName>
        <fullName evidence="2">TnpA family transposase</fullName>
    </submittedName>
</protein>
<proteinExistence type="predicted"/>
<sequence>MGHYGTGKGATIYRFTSDHFSSYYTKIIHTNSRDAIHVLDGLLHHETDFGGIVRKICLAL</sequence>
<keyword evidence="3" id="KW-1185">Reference proteome</keyword>